<proteinExistence type="predicted"/>
<gene>
    <name evidence="1" type="ORF">QN277_027605</name>
</gene>
<dbReference type="AlphaFoldDB" id="A0AAE1MCB1"/>
<dbReference type="Proteomes" id="UP001293593">
    <property type="component" value="Unassembled WGS sequence"/>
</dbReference>
<name>A0AAE1MCB1_9FABA</name>
<reference evidence="1" key="1">
    <citation type="submission" date="2023-10" db="EMBL/GenBank/DDBJ databases">
        <title>Chromosome-level genome of the transformable northern wattle, Acacia crassicarpa.</title>
        <authorList>
            <person name="Massaro I."/>
            <person name="Sinha N.R."/>
            <person name="Poethig S."/>
            <person name="Leichty A.R."/>
        </authorList>
    </citation>
    <scope>NUCLEOTIDE SEQUENCE</scope>
    <source>
        <strain evidence="1">Acra3RX</strain>
        <tissue evidence="1">Leaf</tissue>
    </source>
</reference>
<accession>A0AAE1MCB1</accession>
<evidence type="ECO:0000313" key="1">
    <source>
        <dbReference type="EMBL" id="KAK4261982.1"/>
    </source>
</evidence>
<keyword evidence="2" id="KW-1185">Reference proteome</keyword>
<comment type="caution">
    <text evidence="1">The sequence shown here is derived from an EMBL/GenBank/DDBJ whole genome shotgun (WGS) entry which is preliminary data.</text>
</comment>
<organism evidence="1 2">
    <name type="scientific">Acacia crassicarpa</name>
    <name type="common">northern wattle</name>
    <dbReference type="NCBI Taxonomy" id="499986"/>
    <lineage>
        <taxon>Eukaryota</taxon>
        <taxon>Viridiplantae</taxon>
        <taxon>Streptophyta</taxon>
        <taxon>Embryophyta</taxon>
        <taxon>Tracheophyta</taxon>
        <taxon>Spermatophyta</taxon>
        <taxon>Magnoliopsida</taxon>
        <taxon>eudicotyledons</taxon>
        <taxon>Gunneridae</taxon>
        <taxon>Pentapetalae</taxon>
        <taxon>rosids</taxon>
        <taxon>fabids</taxon>
        <taxon>Fabales</taxon>
        <taxon>Fabaceae</taxon>
        <taxon>Caesalpinioideae</taxon>
        <taxon>mimosoid clade</taxon>
        <taxon>Acacieae</taxon>
        <taxon>Acacia</taxon>
    </lineage>
</organism>
<evidence type="ECO:0000313" key="2">
    <source>
        <dbReference type="Proteomes" id="UP001293593"/>
    </source>
</evidence>
<protein>
    <submittedName>
        <fullName evidence="1">Uncharacterized protein</fullName>
    </submittedName>
</protein>
<dbReference type="EMBL" id="JAWXYG010000009">
    <property type="protein sequence ID" value="KAK4261982.1"/>
    <property type="molecule type" value="Genomic_DNA"/>
</dbReference>
<sequence>MHILRDCVYARKLWDVLVDPVHLVTFYSASLIEWGLLNLNKDLGSRFNEHWHLIWGVGIWMLWLWRNDACFNEDFQRPISPSEKVVNCWKSYVLVQNSVVSSTSGSLHSANWVPPPTDWVKCNVDGGDGENKRAGWMRWSSEKS</sequence>